<proteinExistence type="predicted"/>
<dbReference type="Proteomes" id="UP001595712">
    <property type="component" value="Unassembled WGS sequence"/>
</dbReference>
<evidence type="ECO:0000313" key="1">
    <source>
        <dbReference type="EMBL" id="MFC3493757.1"/>
    </source>
</evidence>
<evidence type="ECO:0000313" key="2">
    <source>
        <dbReference type="Proteomes" id="UP001595712"/>
    </source>
</evidence>
<sequence>MPPSRKATPCSDTPHPLAPTRLALAATDVGSGVAQIEYRVNGGDWKTYAGELRVRSRDLVEARATDHAGNTSAVLTVNRRWYWSSSREFGPRPLT</sequence>
<comment type="caution">
    <text evidence="1">The sequence shown here is derived from an EMBL/GenBank/DDBJ whole genome shotgun (WGS) entry which is preliminary data.</text>
</comment>
<dbReference type="NCBIfam" id="NF047446">
    <property type="entry name" value="barrel_OmpL47"/>
    <property type="match status" value="1"/>
</dbReference>
<dbReference type="RefSeq" id="WP_387976752.1">
    <property type="nucleotide sequence ID" value="NZ_JBHRWO010000012.1"/>
</dbReference>
<dbReference type="InterPro" id="IPR058094">
    <property type="entry name" value="Ig-like_OmpL47-like"/>
</dbReference>
<name>A0ABV7Q3Q2_9ACTN</name>
<gene>
    <name evidence="1" type="ORF">ACFO8M_14850</name>
</gene>
<protein>
    <submittedName>
        <fullName evidence="1">OmpL47-type beta-barrel domain-containing protein</fullName>
    </submittedName>
</protein>
<reference evidence="2" key="1">
    <citation type="journal article" date="2019" name="Int. J. Syst. Evol. Microbiol.">
        <title>The Global Catalogue of Microorganisms (GCM) 10K type strain sequencing project: providing services to taxonomists for standard genome sequencing and annotation.</title>
        <authorList>
            <consortium name="The Broad Institute Genomics Platform"/>
            <consortium name="The Broad Institute Genome Sequencing Center for Infectious Disease"/>
            <person name="Wu L."/>
            <person name="Ma J."/>
        </authorList>
    </citation>
    <scope>NUCLEOTIDE SEQUENCE [LARGE SCALE GENOMIC DNA]</scope>
    <source>
        <strain evidence="2">CGMCC 4.7396</strain>
    </source>
</reference>
<dbReference type="EMBL" id="JBHRWO010000012">
    <property type="protein sequence ID" value="MFC3493757.1"/>
    <property type="molecule type" value="Genomic_DNA"/>
</dbReference>
<keyword evidence="2" id="KW-1185">Reference proteome</keyword>
<organism evidence="1 2">
    <name type="scientific">Glycomyces rhizosphaerae</name>
    <dbReference type="NCBI Taxonomy" id="2054422"/>
    <lineage>
        <taxon>Bacteria</taxon>
        <taxon>Bacillati</taxon>
        <taxon>Actinomycetota</taxon>
        <taxon>Actinomycetes</taxon>
        <taxon>Glycomycetales</taxon>
        <taxon>Glycomycetaceae</taxon>
        <taxon>Glycomyces</taxon>
    </lineage>
</organism>
<accession>A0ABV7Q3Q2</accession>